<reference evidence="1" key="1">
    <citation type="submission" date="2021-06" db="EMBL/GenBank/DDBJ databases">
        <title>Genome Sequence of Mortierella hyaline Strain SCG-10, a Cold-Adapted, Nitrate-Reducing Fungus Isolated from Soil in Minnesota, USA.</title>
        <authorList>
            <person name="Aldossari N."/>
        </authorList>
    </citation>
    <scope>NUCLEOTIDE SEQUENCE</scope>
    <source>
        <strain evidence="1">SCG-10</strain>
    </source>
</reference>
<dbReference type="Proteomes" id="UP000707451">
    <property type="component" value="Unassembled WGS sequence"/>
</dbReference>
<comment type="caution">
    <text evidence="1">The sequence shown here is derived from an EMBL/GenBank/DDBJ whole genome shotgun (WGS) entry which is preliminary data.</text>
</comment>
<proteinExistence type="predicted"/>
<protein>
    <submittedName>
        <fullName evidence="1">Uncharacterized protein</fullName>
    </submittedName>
</protein>
<organism evidence="1 2">
    <name type="scientific">Linnemannia hyalina</name>
    <dbReference type="NCBI Taxonomy" id="64524"/>
    <lineage>
        <taxon>Eukaryota</taxon>
        <taxon>Fungi</taxon>
        <taxon>Fungi incertae sedis</taxon>
        <taxon>Mucoromycota</taxon>
        <taxon>Mortierellomycotina</taxon>
        <taxon>Mortierellomycetes</taxon>
        <taxon>Mortierellales</taxon>
        <taxon>Mortierellaceae</taxon>
        <taxon>Linnemannia</taxon>
    </lineage>
</organism>
<evidence type="ECO:0000313" key="2">
    <source>
        <dbReference type="Proteomes" id="UP000707451"/>
    </source>
</evidence>
<accession>A0A9P7XH37</accession>
<dbReference type="AlphaFoldDB" id="A0A9P7XH37"/>
<name>A0A9P7XH37_9FUNG</name>
<keyword evidence="2" id="KW-1185">Reference proteome</keyword>
<sequence>MSDHINTDNNALHSLSPEEVATLRALVNSHISQPTTTPTPTTIDVPRTQLLVISEEVQELIPAISGQHFFFPPADPDEDTISPDDLHFPKNPHQQYTAPGWDLPFPVDRSSPYYHQEQTLVRIIERQAQSTQPLDDFAIDFFANVTDPTARQTVADFIQIMRSNLANNAREVQELRNNNYLRAKGLQPVPEKKKGVKPQM</sequence>
<evidence type="ECO:0000313" key="1">
    <source>
        <dbReference type="EMBL" id="KAG9061320.1"/>
    </source>
</evidence>
<dbReference type="OrthoDB" id="2447261at2759"/>
<gene>
    <name evidence="1" type="ORF">KI688_007298</name>
</gene>
<dbReference type="EMBL" id="JAHRHY010000024">
    <property type="protein sequence ID" value="KAG9061320.1"/>
    <property type="molecule type" value="Genomic_DNA"/>
</dbReference>